<comment type="caution">
    <text evidence="1">The sequence shown here is derived from an EMBL/GenBank/DDBJ whole genome shotgun (WGS) entry which is preliminary data.</text>
</comment>
<accession>A0ABD1W965</accession>
<sequence length="148" mass="16675">MSGTLTHAVNLGVQRLFFISESAVVATTANQLITQLNINQSYSRRLFHTAQQYLGQLIKERILVHNQLDELFLADKNANGQKFGSNFKRQGVGDEHLPRTLDDVPTRGACKQINISCIVLDRKRGDTKGEKKELGFWKFGAKDEETKV</sequence>
<keyword evidence="2" id="KW-1185">Reference proteome</keyword>
<dbReference type="AlphaFoldDB" id="A0ABD1W965"/>
<evidence type="ECO:0000313" key="2">
    <source>
        <dbReference type="Proteomes" id="UP001604277"/>
    </source>
</evidence>
<proteinExistence type="predicted"/>
<gene>
    <name evidence="1" type="ORF">Fot_14546</name>
</gene>
<evidence type="ECO:0000313" key="1">
    <source>
        <dbReference type="EMBL" id="KAL2545313.1"/>
    </source>
</evidence>
<protein>
    <submittedName>
        <fullName evidence="1">Uncharacterized protein</fullName>
    </submittedName>
</protein>
<reference evidence="2" key="1">
    <citation type="submission" date="2024-07" db="EMBL/GenBank/DDBJ databases">
        <title>Two chromosome-level genome assemblies of Korean endemic species Abeliophyllum distichum and Forsythia ovata (Oleaceae).</title>
        <authorList>
            <person name="Jang H."/>
        </authorList>
    </citation>
    <scope>NUCLEOTIDE SEQUENCE [LARGE SCALE GENOMIC DNA]</scope>
</reference>
<dbReference type="EMBL" id="JBFOLJ010000004">
    <property type="protein sequence ID" value="KAL2545313.1"/>
    <property type="molecule type" value="Genomic_DNA"/>
</dbReference>
<dbReference type="Proteomes" id="UP001604277">
    <property type="component" value="Unassembled WGS sequence"/>
</dbReference>
<name>A0ABD1W965_9LAMI</name>
<organism evidence="1 2">
    <name type="scientific">Forsythia ovata</name>
    <dbReference type="NCBI Taxonomy" id="205694"/>
    <lineage>
        <taxon>Eukaryota</taxon>
        <taxon>Viridiplantae</taxon>
        <taxon>Streptophyta</taxon>
        <taxon>Embryophyta</taxon>
        <taxon>Tracheophyta</taxon>
        <taxon>Spermatophyta</taxon>
        <taxon>Magnoliopsida</taxon>
        <taxon>eudicotyledons</taxon>
        <taxon>Gunneridae</taxon>
        <taxon>Pentapetalae</taxon>
        <taxon>asterids</taxon>
        <taxon>lamiids</taxon>
        <taxon>Lamiales</taxon>
        <taxon>Oleaceae</taxon>
        <taxon>Forsythieae</taxon>
        <taxon>Forsythia</taxon>
    </lineage>
</organism>